<keyword evidence="2" id="KW-1185">Reference proteome</keyword>
<reference evidence="1 2" key="2">
    <citation type="journal article" date="2010" name="Stand. Genomic Sci.">
        <title>Complete genome sequence of Sebaldella termitidis type strain (NCTC 11300).</title>
        <authorList>
            <person name="Harmon-Smith M."/>
            <person name="Celia L."/>
            <person name="Chertkov O."/>
            <person name="Lapidus A."/>
            <person name="Copeland A."/>
            <person name="Glavina Del Rio T."/>
            <person name="Nolan M."/>
            <person name="Lucas S."/>
            <person name="Tice H."/>
            <person name="Cheng J.F."/>
            <person name="Han C."/>
            <person name="Detter J.C."/>
            <person name="Bruce D."/>
            <person name="Goodwin L."/>
            <person name="Pitluck S."/>
            <person name="Pati A."/>
            <person name="Liolios K."/>
            <person name="Ivanova N."/>
            <person name="Mavromatis K."/>
            <person name="Mikhailova N."/>
            <person name="Chen A."/>
            <person name="Palaniappan K."/>
            <person name="Land M."/>
            <person name="Hauser L."/>
            <person name="Chang Y.J."/>
            <person name="Jeffries C.D."/>
            <person name="Brettin T."/>
            <person name="Goker M."/>
            <person name="Beck B."/>
            <person name="Bristow J."/>
            <person name="Eisen J.A."/>
            <person name="Markowitz V."/>
            <person name="Hugenholtz P."/>
            <person name="Kyrpides N.C."/>
            <person name="Klenk H.P."/>
            <person name="Chen F."/>
        </authorList>
    </citation>
    <scope>NUCLEOTIDE SEQUENCE [LARGE SCALE GENOMIC DNA]</scope>
    <source>
        <strain evidence="2">ATCC 33386 / NCTC 11300</strain>
    </source>
</reference>
<proteinExistence type="predicted"/>
<dbReference type="KEGG" id="str:Sterm_2685"/>
<dbReference type="eggNOG" id="COG4126">
    <property type="taxonomic scope" value="Bacteria"/>
</dbReference>
<sequence length="227" mass="25036">MKKKIGAITIGQSPRIDVIPEMQEILGENVIILEAGALDGLTKKDIEKFQPDENDYVLVSRLNDGSHVKFGKSYIIPRLQNCINSLEEQGAELIIVICTGYFGNLLTSKVPLIYPQKILYSLVPNFSVNGKIGVIVPEEDQIDQMGKKWEETGLEVSAAAGSPYKGIEEVKMAAQKLKTENVDVIVLDCIGYNKKMKLAAEEITGKPVVLSRTMVARVASELTGEWR</sequence>
<dbReference type="AlphaFoldDB" id="D1AMF6"/>
<dbReference type="Proteomes" id="UP000000845">
    <property type="component" value="Chromosome"/>
</dbReference>
<gene>
    <name evidence="1" type="ordered locus">Sterm_2685</name>
</gene>
<reference evidence="2" key="1">
    <citation type="submission" date="2009-09" db="EMBL/GenBank/DDBJ databases">
        <title>The complete chromosome of Sebaldella termitidis ATCC 33386.</title>
        <authorList>
            <consortium name="US DOE Joint Genome Institute (JGI-PGF)"/>
            <person name="Lucas S."/>
            <person name="Copeland A."/>
            <person name="Lapidus A."/>
            <person name="Glavina del Rio T."/>
            <person name="Dalin E."/>
            <person name="Tice H."/>
            <person name="Bruce D."/>
            <person name="Goodwin L."/>
            <person name="Pitluck S."/>
            <person name="Kyrpides N."/>
            <person name="Mavromatis K."/>
            <person name="Ivanova N."/>
            <person name="Mikhailova N."/>
            <person name="Sims D."/>
            <person name="Meincke L."/>
            <person name="Brettin T."/>
            <person name="Detter J.C."/>
            <person name="Han C."/>
            <person name="Larimer F."/>
            <person name="Land M."/>
            <person name="Hauser L."/>
            <person name="Markowitz V."/>
            <person name="Cheng J.F."/>
            <person name="Hugenholtz P."/>
            <person name="Woyke T."/>
            <person name="Wu D."/>
            <person name="Eisen J.A."/>
        </authorList>
    </citation>
    <scope>NUCLEOTIDE SEQUENCE [LARGE SCALE GENOMIC DNA]</scope>
    <source>
        <strain evidence="2">ATCC 33386 / NCTC 11300</strain>
    </source>
</reference>
<dbReference type="Pfam" id="PF07302">
    <property type="entry name" value="AroM"/>
    <property type="match status" value="1"/>
</dbReference>
<evidence type="ECO:0000313" key="1">
    <source>
        <dbReference type="EMBL" id="ACZ09530.1"/>
    </source>
</evidence>
<dbReference type="InterPro" id="IPR010843">
    <property type="entry name" value="Uncharacterised_AroM"/>
</dbReference>
<dbReference type="STRING" id="526218.Sterm_2685"/>
<accession>D1AMF6</accession>
<name>D1AMF6_SEBTE</name>
<dbReference type="NCBIfam" id="NF007788">
    <property type="entry name" value="PRK10481.1"/>
    <property type="match status" value="1"/>
</dbReference>
<protein>
    <submittedName>
        <fullName evidence="1">AroM family protein</fullName>
    </submittedName>
</protein>
<dbReference type="HOGENOM" id="CLU_077346_0_0_0"/>
<dbReference type="EMBL" id="CP001739">
    <property type="protein sequence ID" value="ACZ09530.1"/>
    <property type="molecule type" value="Genomic_DNA"/>
</dbReference>
<dbReference type="RefSeq" id="WP_012862124.1">
    <property type="nucleotide sequence ID" value="NC_013517.1"/>
</dbReference>
<evidence type="ECO:0000313" key="2">
    <source>
        <dbReference type="Proteomes" id="UP000000845"/>
    </source>
</evidence>
<organism evidence="1 2">
    <name type="scientific">Sebaldella termitidis (strain ATCC 33386 / NCTC 11300)</name>
    <dbReference type="NCBI Taxonomy" id="526218"/>
    <lineage>
        <taxon>Bacteria</taxon>
        <taxon>Fusobacteriati</taxon>
        <taxon>Fusobacteriota</taxon>
        <taxon>Fusobacteriia</taxon>
        <taxon>Fusobacteriales</taxon>
        <taxon>Leptotrichiaceae</taxon>
        <taxon>Sebaldella</taxon>
    </lineage>
</organism>